<dbReference type="Proteomes" id="UP001218218">
    <property type="component" value="Unassembled WGS sequence"/>
</dbReference>
<evidence type="ECO:0000256" key="6">
    <source>
        <dbReference type="ARBA" id="ARBA00038483"/>
    </source>
</evidence>
<dbReference type="EMBL" id="JARIHO010000026">
    <property type="protein sequence ID" value="KAJ7340890.1"/>
    <property type="molecule type" value="Genomic_DNA"/>
</dbReference>
<keyword evidence="11" id="KW-1185">Reference proteome</keyword>
<evidence type="ECO:0000256" key="7">
    <source>
        <dbReference type="ARBA" id="ARBA00073387"/>
    </source>
</evidence>
<gene>
    <name evidence="10" type="ORF">DFH08DRAFT_783309</name>
</gene>
<evidence type="ECO:0000313" key="10">
    <source>
        <dbReference type="EMBL" id="KAJ7340890.1"/>
    </source>
</evidence>
<reference evidence="10" key="1">
    <citation type="submission" date="2023-03" db="EMBL/GenBank/DDBJ databases">
        <title>Massive genome expansion in bonnet fungi (Mycena s.s.) driven by repeated elements and novel gene families across ecological guilds.</title>
        <authorList>
            <consortium name="Lawrence Berkeley National Laboratory"/>
            <person name="Harder C.B."/>
            <person name="Miyauchi S."/>
            <person name="Viragh M."/>
            <person name="Kuo A."/>
            <person name="Thoen E."/>
            <person name="Andreopoulos B."/>
            <person name="Lu D."/>
            <person name="Skrede I."/>
            <person name="Drula E."/>
            <person name="Henrissat B."/>
            <person name="Morin E."/>
            <person name="Kohler A."/>
            <person name="Barry K."/>
            <person name="LaButti K."/>
            <person name="Morin E."/>
            <person name="Salamov A."/>
            <person name="Lipzen A."/>
            <person name="Mereny Z."/>
            <person name="Hegedus B."/>
            <person name="Baldrian P."/>
            <person name="Stursova M."/>
            <person name="Weitz H."/>
            <person name="Taylor A."/>
            <person name="Grigoriev I.V."/>
            <person name="Nagy L.G."/>
            <person name="Martin F."/>
            <person name="Kauserud H."/>
        </authorList>
    </citation>
    <scope>NUCLEOTIDE SEQUENCE</scope>
    <source>
        <strain evidence="10">CBHHK002</strain>
    </source>
</reference>
<evidence type="ECO:0000256" key="4">
    <source>
        <dbReference type="ARBA" id="ARBA00022840"/>
    </source>
</evidence>
<dbReference type="InterPro" id="IPR043129">
    <property type="entry name" value="ATPase_NBD"/>
</dbReference>
<dbReference type="GO" id="GO:0005869">
    <property type="term" value="C:dynactin complex"/>
    <property type="evidence" value="ECO:0007669"/>
    <property type="project" value="UniProtKB-ARBA"/>
</dbReference>
<keyword evidence="2" id="KW-0963">Cytoplasm</keyword>
<dbReference type="FunFam" id="3.30.420.40:FF:000058">
    <property type="entry name" value="Putative actin-related protein 5"/>
    <property type="match status" value="1"/>
</dbReference>
<dbReference type="FunFam" id="3.30.420.40:FF:000148">
    <property type="entry name" value="Actin, alpha skeletal muscle"/>
    <property type="match status" value="1"/>
</dbReference>
<dbReference type="Gene3D" id="3.30.420.40">
    <property type="match status" value="2"/>
</dbReference>
<organism evidence="10 11">
    <name type="scientific">Mycena albidolilacea</name>
    <dbReference type="NCBI Taxonomy" id="1033008"/>
    <lineage>
        <taxon>Eukaryota</taxon>
        <taxon>Fungi</taxon>
        <taxon>Dikarya</taxon>
        <taxon>Basidiomycota</taxon>
        <taxon>Agaricomycotina</taxon>
        <taxon>Agaricomycetes</taxon>
        <taxon>Agaricomycetidae</taxon>
        <taxon>Agaricales</taxon>
        <taxon>Marasmiineae</taxon>
        <taxon>Mycenaceae</taxon>
        <taxon>Mycena</taxon>
    </lineage>
</organism>
<evidence type="ECO:0000256" key="9">
    <source>
        <dbReference type="ARBA" id="ARBA00083222"/>
    </source>
</evidence>
<dbReference type="FunFam" id="3.90.640.10:FF:000007">
    <property type="entry name" value="Actin like 7B"/>
    <property type="match status" value="1"/>
</dbReference>
<dbReference type="PROSITE" id="PS50007">
    <property type="entry name" value="PIPLC_X_DOMAIN"/>
    <property type="match status" value="1"/>
</dbReference>
<dbReference type="SMART" id="SM00268">
    <property type="entry name" value="ACTIN"/>
    <property type="match status" value="1"/>
</dbReference>
<evidence type="ECO:0000256" key="5">
    <source>
        <dbReference type="ARBA" id="ARBA00023212"/>
    </source>
</evidence>
<dbReference type="Gene3D" id="3.90.640.10">
    <property type="entry name" value="Actin, Chain A, domain 4"/>
    <property type="match status" value="1"/>
</dbReference>
<name>A0AAD6ZV84_9AGAR</name>
<dbReference type="PANTHER" id="PTHR11937">
    <property type="entry name" value="ACTIN"/>
    <property type="match status" value="1"/>
</dbReference>
<proteinExistence type="inferred from homology"/>
<keyword evidence="4" id="KW-0067">ATP-binding</keyword>
<dbReference type="GO" id="GO:0005524">
    <property type="term" value="F:ATP binding"/>
    <property type="evidence" value="ECO:0007669"/>
    <property type="project" value="UniProtKB-KW"/>
</dbReference>
<comment type="subcellular location">
    <subcellularLocation>
        <location evidence="1">Cytoplasm</location>
        <location evidence="1">Cytoskeleton</location>
    </subcellularLocation>
</comment>
<dbReference type="InterPro" id="IPR004000">
    <property type="entry name" value="Actin"/>
</dbReference>
<evidence type="ECO:0000256" key="1">
    <source>
        <dbReference type="ARBA" id="ARBA00004245"/>
    </source>
</evidence>
<evidence type="ECO:0000256" key="2">
    <source>
        <dbReference type="ARBA" id="ARBA00022490"/>
    </source>
</evidence>
<comment type="similarity">
    <text evidence="6">Belongs to the actin family. ARP1 subfamily.</text>
</comment>
<dbReference type="AlphaFoldDB" id="A0AAD6ZV84"/>
<dbReference type="PROSITE" id="PS00406">
    <property type="entry name" value="ACTINS_1"/>
    <property type="match status" value="1"/>
</dbReference>
<comment type="caution">
    <text evidence="10">The sequence shown here is derived from an EMBL/GenBank/DDBJ whole genome shotgun (WGS) entry which is preliminary data.</text>
</comment>
<sequence>MYMDDDAVALVFDNGSATSRAGCEWLIVTIRNYGDDMPSSIFPSVTGRPRHQGFLPPGYPRKDCYIGDEALAKRGILGLKHPIQNGWVHNWRDMEAVWRHTLLTELRVAPEEHPVLLADAPDNPKTNREKAAEVLFEAFGVPAFYVQTGAVLALYAAGRSAGVVLDSGEGVSTCVPVYEGAALRWGVRSVDVAGWDMTDGVMRALMERGYPMTTAAEREIVRDIKETLCYVTLDFEREVEAQAPGAEPRYELPDGQVITIADERFNVPETLFKPPPIDGESLRPGIHELIFKTITSCDAELQPELYKNIVLSGGNTLFPGLPERLTKELRKLAPPDVTVEIHAPRERKYSAWMGGSIMASLSTFRNLWCSRQDYDEFGPAVVHRKCL</sequence>
<accession>A0AAD6ZV84</accession>
<dbReference type="SUPFAM" id="SSF53067">
    <property type="entry name" value="Actin-like ATPase domain"/>
    <property type="match status" value="2"/>
</dbReference>
<dbReference type="Pfam" id="PF00022">
    <property type="entry name" value="Actin"/>
    <property type="match status" value="1"/>
</dbReference>
<keyword evidence="3" id="KW-0547">Nucleotide-binding</keyword>
<evidence type="ECO:0000313" key="11">
    <source>
        <dbReference type="Proteomes" id="UP001218218"/>
    </source>
</evidence>
<evidence type="ECO:0000256" key="8">
    <source>
        <dbReference type="ARBA" id="ARBA00076361"/>
    </source>
</evidence>
<dbReference type="PRINTS" id="PR00190">
    <property type="entry name" value="ACTIN"/>
</dbReference>
<protein>
    <recommendedName>
        <fullName evidence="7">Centractin</fullName>
    </recommendedName>
    <alternativeName>
        <fullName evidence="8">Actin-like protein</fullName>
    </alternativeName>
    <alternativeName>
        <fullName evidence="9">Actin-related protein 1</fullName>
    </alternativeName>
</protein>
<dbReference type="InterPro" id="IPR004001">
    <property type="entry name" value="Actin_CS"/>
</dbReference>
<evidence type="ECO:0000256" key="3">
    <source>
        <dbReference type="ARBA" id="ARBA00022741"/>
    </source>
</evidence>
<dbReference type="PROSITE" id="PS00432">
    <property type="entry name" value="ACTINS_2"/>
    <property type="match status" value="1"/>
</dbReference>
<keyword evidence="5" id="KW-0206">Cytoskeleton</keyword>